<evidence type="ECO:0000256" key="4">
    <source>
        <dbReference type="ARBA" id="ARBA00022694"/>
    </source>
</evidence>
<keyword evidence="5" id="KW-0539">Nucleus</keyword>
<dbReference type="WBParaSite" id="Gr19_v10_g13317.t2">
    <property type="protein sequence ID" value="Gr19_v10_g13317.t2"/>
    <property type="gene ID" value="Gr19_v10_g13317"/>
</dbReference>
<evidence type="ECO:0000313" key="8">
    <source>
        <dbReference type="Proteomes" id="UP000887572"/>
    </source>
</evidence>
<name>A0A914H534_GLORO</name>
<proteinExistence type="inferred from homology"/>
<evidence type="ECO:0000256" key="3">
    <source>
        <dbReference type="ARBA" id="ARBA00021704"/>
    </source>
</evidence>
<organism evidence="8 9">
    <name type="scientific">Globodera rostochiensis</name>
    <name type="common">Golden nematode worm</name>
    <name type="synonym">Heterodera rostochiensis</name>
    <dbReference type="NCBI Taxonomy" id="31243"/>
    <lineage>
        <taxon>Eukaryota</taxon>
        <taxon>Metazoa</taxon>
        <taxon>Ecdysozoa</taxon>
        <taxon>Nematoda</taxon>
        <taxon>Chromadorea</taxon>
        <taxon>Rhabditida</taxon>
        <taxon>Tylenchina</taxon>
        <taxon>Tylenchomorpha</taxon>
        <taxon>Tylenchoidea</taxon>
        <taxon>Heteroderidae</taxon>
        <taxon>Heteroderinae</taxon>
        <taxon>Globodera</taxon>
    </lineage>
</organism>
<sequence length="451" mass="51282">MNSSDSEESFIEDVSLSARTLQNPRSGQRVLIERLSFDPKNTIGHFYGMFEVSGGGDTLCPVQYNSIPIVIPHESTNGTRKRRHEDECNQQLTGNQIMSLKEGGITTDDLVSKLVNGNSSFQSRTKFSKEKYMRKKAQKHSDRIIVLKPNIRLLSKCYYRKDPEKLGHLRIDQLGLMLQLSGLHSGQCNAFVFDQVLGLLGAAVLERISSHGHCIFVHRGDWPQSIPCLELFSSNKQKLNGLLTLRITTLMKSDVGQSRTDSQRNAEGEGMAVEKSTGEEEDDKGNKDGEFLLERREQQLQKRLEREEGERRAMEIIRPIEEDGGKIDSICMAIRTVDPVDILQKVYKGLRLSGTVVIYCPVKQHLLNAWKWLKSVGSAVDIQLSQQFFRSHQVLSNRTHPIMQQHVSGGYVLYAIKVLPPEPHRIHQRTMNKEMEPLHKRILRTLKRAAF</sequence>
<feature type="region of interest" description="Disordered" evidence="7">
    <location>
        <begin position="256"/>
        <end position="292"/>
    </location>
</feature>
<dbReference type="PANTHER" id="PTHR12945:SF0">
    <property type="entry name" value="TRNA (ADENINE(58)-N(1))-METHYLTRANSFERASE NON-CATALYTIC SUBUNIT TRM6"/>
    <property type="match status" value="1"/>
</dbReference>
<dbReference type="Pfam" id="PF04189">
    <property type="entry name" value="Gcd10p"/>
    <property type="match status" value="1"/>
</dbReference>
<dbReference type="GO" id="GO:0030488">
    <property type="term" value="P:tRNA methylation"/>
    <property type="evidence" value="ECO:0007669"/>
    <property type="project" value="InterPro"/>
</dbReference>
<protein>
    <recommendedName>
        <fullName evidence="3">tRNA (adenine(58)-N(1))-methyltransferase non-catalytic subunit TRM6</fullName>
    </recommendedName>
    <alternativeName>
        <fullName evidence="6">tRNA(m1A58)-methyltransferase subunit TRM6</fullName>
    </alternativeName>
</protein>
<reference evidence="9" key="1">
    <citation type="submission" date="2022-11" db="UniProtKB">
        <authorList>
            <consortium name="WormBaseParasite"/>
        </authorList>
    </citation>
    <scope>IDENTIFICATION</scope>
</reference>
<evidence type="ECO:0000313" key="9">
    <source>
        <dbReference type="WBParaSite" id="Gr19_v10_g13317.t2"/>
    </source>
</evidence>
<evidence type="ECO:0000256" key="2">
    <source>
        <dbReference type="ARBA" id="ARBA00008320"/>
    </source>
</evidence>
<dbReference type="AlphaFoldDB" id="A0A914H534"/>
<evidence type="ECO:0000256" key="1">
    <source>
        <dbReference type="ARBA" id="ARBA00004123"/>
    </source>
</evidence>
<dbReference type="InterPro" id="IPR017423">
    <property type="entry name" value="TRM6"/>
</dbReference>
<dbReference type="PANTHER" id="PTHR12945">
    <property type="entry name" value="TRANSLATION INITIATION FACTOR EIF3-RELATED"/>
    <property type="match status" value="1"/>
</dbReference>
<comment type="subcellular location">
    <subcellularLocation>
        <location evidence="1">Nucleus</location>
    </subcellularLocation>
</comment>
<evidence type="ECO:0000256" key="5">
    <source>
        <dbReference type="ARBA" id="ARBA00023242"/>
    </source>
</evidence>
<dbReference type="GO" id="GO:0005634">
    <property type="term" value="C:nucleus"/>
    <property type="evidence" value="ECO:0007669"/>
    <property type="project" value="UniProtKB-SubCell"/>
</dbReference>
<accession>A0A914H534</accession>
<dbReference type="Proteomes" id="UP000887572">
    <property type="component" value="Unplaced"/>
</dbReference>
<dbReference type="GO" id="GO:0031515">
    <property type="term" value="C:tRNA (m1A) methyltransferase complex"/>
    <property type="evidence" value="ECO:0007669"/>
    <property type="project" value="InterPro"/>
</dbReference>
<keyword evidence="8" id="KW-1185">Reference proteome</keyword>
<keyword evidence="4" id="KW-0819">tRNA processing</keyword>
<dbReference type="Gene3D" id="3.40.50.150">
    <property type="entry name" value="Vaccinia Virus protein VP39"/>
    <property type="match status" value="1"/>
</dbReference>
<dbReference type="InterPro" id="IPR029063">
    <property type="entry name" value="SAM-dependent_MTases_sf"/>
</dbReference>
<evidence type="ECO:0000256" key="6">
    <source>
        <dbReference type="ARBA" id="ARBA00032319"/>
    </source>
</evidence>
<comment type="similarity">
    <text evidence="2">Belongs to the TRM6/GCD10 family.</text>
</comment>
<evidence type="ECO:0000256" key="7">
    <source>
        <dbReference type="SAM" id="MobiDB-lite"/>
    </source>
</evidence>